<feature type="chain" id="PRO_5037714062" description="Lipoprotein" evidence="1">
    <location>
        <begin position="23"/>
        <end position="78"/>
    </location>
</feature>
<evidence type="ECO:0000256" key="1">
    <source>
        <dbReference type="SAM" id="SignalP"/>
    </source>
</evidence>
<dbReference type="AlphaFoldDB" id="A0A918JEE6"/>
<reference evidence="2" key="2">
    <citation type="submission" date="2020-09" db="EMBL/GenBank/DDBJ databases">
        <authorList>
            <person name="Sun Q."/>
            <person name="Kim S."/>
        </authorList>
    </citation>
    <scope>NUCLEOTIDE SEQUENCE</scope>
    <source>
        <strain evidence="2">KCTC 22164</strain>
    </source>
</reference>
<dbReference type="PROSITE" id="PS51257">
    <property type="entry name" value="PROKAR_LIPOPROTEIN"/>
    <property type="match status" value="1"/>
</dbReference>
<evidence type="ECO:0008006" key="4">
    <source>
        <dbReference type="Google" id="ProtNLM"/>
    </source>
</evidence>
<dbReference type="Proteomes" id="UP000631300">
    <property type="component" value="Unassembled WGS sequence"/>
</dbReference>
<dbReference type="EMBL" id="BMXP01000001">
    <property type="protein sequence ID" value="GGW73720.1"/>
    <property type="molecule type" value="Genomic_DNA"/>
</dbReference>
<proteinExistence type="predicted"/>
<accession>A0A918JEE6</accession>
<evidence type="ECO:0000313" key="2">
    <source>
        <dbReference type="EMBL" id="GGW73720.1"/>
    </source>
</evidence>
<evidence type="ECO:0000313" key="3">
    <source>
        <dbReference type="Proteomes" id="UP000631300"/>
    </source>
</evidence>
<reference evidence="2" key="1">
    <citation type="journal article" date="2014" name="Int. J. Syst. Evol. Microbiol.">
        <title>Complete genome sequence of Corynebacterium casei LMG S-19264T (=DSM 44701T), isolated from a smear-ripened cheese.</title>
        <authorList>
            <consortium name="US DOE Joint Genome Institute (JGI-PGF)"/>
            <person name="Walter F."/>
            <person name="Albersmeier A."/>
            <person name="Kalinowski J."/>
            <person name="Ruckert C."/>
        </authorList>
    </citation>
    <scope>NUCLEOTIDE SEQUENCE</scope>
    <source>
        <strain evidence="2">KCTC 22164</strain>
    </source>
</reference>
<name>A0A918JEE6_9ALTE</name>
<feature type="signal peptide" evidence="1">
    <location>
        <begin position="1"/>
        <end position="22"/>
    </location>
</feature>
<protein>
    <recommendedName>
        <fullName evidence="4">Lipoprotein</fullName>
    </recommendedName>
</protein>
<organism evidence="2 3">
    <name type="scientific">Alteromonas halophila</name>
    <dbReference type="NCBI Taxonomy" id="516698"/>
    <lineage>
        <taxon>Bacteria</taxon>
        <taxon>Pseudomonadati</taxon>
        <taxon>Pseudomonadota</taxon>
        <taxon>Gammaproteobacteria</taxon>
        <taxon>Alteromonadales</taxon>
        <taxon>Alteromonadaceae</taxon>
        <taxon>Alteromonas/Salinimonas group</taxon>
        <taxon>Alteromonas</taxon>
    </lineage>
</organism>
<keyword evidence="3" id="KW-1185">Reference proteome</keyword>
<comment type="caution">
    <text evidence="2">The sequence shown here is derived from an EMBL/GenBank/DDBJ whole genome shotgun (WGS) entry which is preliminary data.</text>
</comment>
<gene>
    <name evidence="2" type="ORF">GCM10007391_01760</name>
</gene>
<keyword evidence="1" id="KW-0732">Signal</keyword>
<sequence>MKCLLMCGLVILGGCSSGSVDHAVVEDISNIDVGGSASYCNQLRMECTSQAGQIAGANGHYTEWENADGSIGCSCDKQ</sequence>
<dbReference type="RefSeq" id="WP_189403204.1">
    <property type="nucleotide sequence ID" value="NZ_BMXP01000001.1"/>
</dbReference>